<evidence type="ECO:0000259" key="4">
    <source>
        <dbReference type="PROSITE" id="PS50042"/>
    </source>
</evidence>
<dbReference type="GO" id="GO:0005829">
    <property type="term" value="C:cytosol"/>
    <property type="evidence" value="ECO:0007669"/>
    <property type="project" value="TreeGrafter"/>
</dbReference>
<dbReference type="InterPro" id="IPR036390">
    <property type="entry name" value="WH_DNA-bd_sf"/>
</dbReference>
<dbReference type="Gene3D" id="2.60.120.10">
    <property type="entry name" value="Jelly Rolls"/>
    <property type="match status" value="1"/>
</dbReference>
<dbReference type="InterPro" id="IPR036388">
    <property type="entry name" value="WH-like_DNA-bd_sf"/>
</dbReference>
<dbReference type="STRING" id="442341.SAMN04487959_11950"/>
<dbReference type="PROSITE" id="PS51063">
    <property type="entry name" value="HTH_CRP_2"/>
    <property type="match status" value="1"/>
</dbReference>
<evidence type="ECO:0000313" key="6">
    <source>
        <dbReference type="EMBL" id="SFI12244.1"/>
    </source>
</evidence>
<feature type="domain" description="Cyclic nucleotide-binding" evidence="4">
    <location>
        <begin position="39"/>
        <end position="91"/>
    </location>
</feature>
<dbReference type="PANTHER" id="PTHR24567">
    <property type="entry name" value="CRP FAMILY TRANSCRIPTIONAL REGULATORY PROTEIN"/>
    <property type="match status" value="1"/>
</dbReference>
<dbReference type="InterPro" id="IPR000595">
    <property type="entry name" value="cNMP-bd_dom"/>
</dbReference>
<evidence type="ECO:0000313" key="8">
    <source>
        <dbReference type="Proteomes" id="UP000199040"/>
    </source>
</evidence>
<name>A0A1I3FM55_9GAMM</name>
<gene>
    <name evidence="7" type="ORF">DFO67_12735</name>
    <name evidence="6" type="ORF">SAMN04487959_11950</name>
</gene>
<dbReference type="AlphaFoldDB" id="A0A1I3FM55"/>
<keyword evidence="2" id="KW-0238">DNA-binding</keyword>
<evidence type="ECO:0000313" key="7">
    <source>
        <dbReference type="EMBL" id="TDX22865.1"/>
    </source>
</evidence>
<dbReference type="GO" id="GO:0003700">
    <property type="term" value="F:DNA-binding transcription factor activity"/>
    <property type="evidence" value="ECO:0007669"/>
    <property type="project" value="TreeGrafter"/>
</dbReference>
<dbReference type="SUPFAM" id="SSF51206">
    <property type="entry name" value="cAMP-binding domain-like"/>
    <property type="match status" value="1"/>
</dbReference>
<dbReference type="Pfam" id="PF00027">
    <property type="entry name" value="cNMP_binding"/>
    <property type="match status" value="1"/>
</dbReference>
<evidence type="ECO:0000256" key="3">
    <source>
        <dbReference type="ARBA" id="ARBA00023163"/>
    </source>
</evidence>
<dbReference type="SUPFAM" id="SSF46785">
    <property type="entry name" value="Winged helix' DNA-binding domain"/>
    <property type="match status" value="1"/>
</dbReference>
<dbReference type="PANTHER" id="PTHR24567:SF75">
    <property type="entry name" value="FUMARATE AND NITRATE REDUCTION REGULATORY PROTEIN"/>
    <property type="match status" value="1"/>
</dbReference>
<dbReference type="EMBL" id="FOPY01000019">
    <property type="protein sequence ID" value="SFI12244.1"/>
    <property type="molecule type" value="Genomic_DNA"/>
</dbReference>
<dbReference type="RefSeq" id="WP_092849834.1">
    <property type="nucleotide sequence ID" value="NZ_FOPY01000019.1"/>
</dbReference>
<dbReference type="PRINTS" id="PR00034">
    <property type="entry name" value="HTHCRP"/>
</dbReference>
<accession>A0A1I3FM55</accession>
<organism evidence="6 8">
    <name type="scientific">Modicisalibacter xianhensis</name>
    <dbReference type="NCBI Taxonomy" id="442341"/>
    <lineage>
        <taxon>Bacteria</taxon>
        <taxon>Pseudomonadati</taxon>
        <taxon>Pseudomonadota</taxon>
        <taxon>Gammaproteobacteria</taxon>
        <taxon>Oceanospirillales</taxon>
        <taxon>Halomonadaceae</taxon>
        <taxon>Modicisalibacter</taxon>
    </lineage>
</organism>
<dbReference type="Proteomes" id="UP000294489">
    <property type="component" value="Unassembled WGS sequence"/>
</dbReference>
<dbReference type="InterPro" id="IPR014710">
    <property type="entry name" value="RmlC-like_jellyroll"/>
</dbReference>
<dbReference type="EMBL" id="SOEC01000027">
    <property type="protein sequence ID" value="TDX22865.1"/>
    <property type="molecule type" value="Genomic_DNA"/>
</dbReference>
<dbReference type="Pfam" id="PF13545">
    <property type="entry name" value="HTH_Crp_2"/>
    <property type="match status" value="1"/>
</dbReference>
<reference evidence="7 9" key="2">
    <citation type="submission" date="2019-03" db="EMBL/GenBank/DDBJ databases">
        <title>Freshwater and sediment microbial communities from various areas in North America, analyzing microbe dynamics in response to fracking.</title>
        <authorList>
            <person name="Lamendella R."/>
        </authorList>
    </citation>
    <scope>NUCLEOTIDE SEQUENCE [LARGE SCALE GENOMIC DNA]</scope>
    <source>
        <strain evidence="7 9">6_TX</strain>
    </source>
</reference>
<evidence type="ECO:0000313" key="9">
    <source>
        <dbReference type="Proteomes" id="UP000294489"/>
    </source>
</evidence>
<dbReference type="OrthoDB" id="7643467at2"/>
<feature type="domain" description="HTH crp-type" evidence="5">
    <location>
        <begin position="150"/>
        <end position="223"/>
    </location>
</feature>
<keyword evidence="8" id="KW-1185">Reference proteome</keyword>
<dbReference type="InterPro" id="IPR012318">
    <property type="entry name" value="HTH_CRP"/>
</dbReference>
<keyword evidence="3" id="KW-0804">Transcription</keyword>
<evidence type="ECO:0000259" key="5">
    <source>
        <dbReference type="PROSITE" id="PS51063"/>
    </source>
</evidence>
<protein>
    <submittedName>
        <fullName evidence="6 7">CRP/FNR family transcriptional regulator</fullName>
    </submittedName>
</protein>
<dbReference type="SMART" id="SM00100">
    <property type="entry name" value="cNMP"/>
    <property type="match status" value="1"/>
</dbReference>
<reference evidence="6 8" key="1">
    <citation type="submission" date="2016-10" db="EMBL/GenBank/DDBJ databases">
        <authorList>
            <person name="de Groot N.N."/>
        </authorList>
    </citation>
    <scope>NUCLEOTIDE SEQUENCE [LARGE SCALE GENOMIC DNA]</scope>
    <source>
        <strain evidence="6 8">CGMCC 1.6848</strain>
    </source>
</reference>
<dbReference type="SMART" id="SM00419">
    <property type="entry name" value="HTH_CRP"/>
    <property type="match status" value="1"/>
</dbReference>
<evidence type="ECO:0000256" key="1">
    <source>
        <dbReference type="ARBA" id="ARBA00023015"/>
    </source>
</evidence>
<dbReference type="InterPro" id="IPR018490">
    <property type="entry name" value="cNMP-bd_dom_sf"/>
</dbReference>
<evidence type="ECO:0000256" key="2">
    <source>
        <dbReference type="ARBA" id="ARBA00023125"/>
    </source>
</evidence>
<dbReference type="Proteomes" id="UP000199040">
    <property type="component" value="Unassembled WGS sequence"/>
</dbReference>
<dbReference type="InterPro" id="IPR050397">
    <property type="entry name" value="Env_Response_Regulators"/>
</dbReference>
<proteinExistence type="predicted"/>
<dbReference type="Gene3D" id="1.10.10.10">
    <property type="entry name" value="Winged helix-like DNA-binding domain superfamily/Winged helix DNA-binding domain"/>
    <property type="match status" value="1"/>
</dbReference>
<dbReference type="PROSITE" id="PS50042">
    <property type="entry name" value="CNMP_BINDING_3"/>
    <property type="match status" value="1"/>
</dbReference>
<dbReference type="GO" id="GO:0003677">
    <property type="term" value="F:DNA binding"/>
    <property type="evidence" value="ECO:0007669"/>
    <property type="project" value="UniProtKB-KW"/>
</dbReference>
<sequence>MRLIHAGAAPQANQYSMPEEIDFPASDALRKSFRRLPAFRRKQELVKQGEAFHGLYIVRCGMLKQSFRDKGGGYQITHVFLPGDVIGLDAIEDRRYVGKVTVLETAGLLHIPFDRLEKFPGVQTDHLQLVCYLSRTMQRELTRMWNMMSQPSDVRLARFFLAMSSSFQAQGFSPSCFRLPMTRCEIANYLYMADETLSRLVGRFQRTNILAAQGREFCIKDMERLKSIAEAAE</sequence>
<keyword evidence="1" id="KW-0805">Transcription regulation</keyword>
<dbReference type="CDD" id="cd00038">
    <property type="entry name" value="CAP_ED"/>
    <property type="match status" value="1"/>
</dbReference>